<dbReference type="InterPro" id="IPR013761">
    <property type="entry name" value="SAM/pointed_sf"/>
</dbReference>
<keyword evidence="2" id="KW-0342">GTP-binding</keyword>
<sequence length="416" mass="48108">MDGKQSSANSSAEPDVNVPHTKRICASRDKYWLKWDTDDIVNALIEDGLEVVVDKFKKELIVGATLAKYQDKVLLENMGIKSVKLVKLVQRFIENVTKDTSQHKVVNDPIHGHIKLHPLCVAIIDTPEFQRLRSIKQLGNGYFVYPGASHNRFEHSLGNTDILCVEIAGLCHDLGHGPFSHLFDGIFIPMVVPGSTWKLDREFIKEQIERSSKPDQKNWTLNGRPKEKSFLYEFSRVISVRKEVIPVNKEAKEEEVGNLYDMFHTRRTLHSRAYQHKTTKIIEHMNSLKMSESIDDMKTFSQMTDDVFNLILNSTNENLKKSQKILKKVLKRELYKLVGQNKSKTKMLQETLKTINAYIYRNTFIENIDVKFFEDKDQSFAIDLVSAVFIFHEVVLIYAETKKHLHETYNTCKNTF</sequence>
<dbReference type="Proteomes" id="UP001164746">
    <property type="component" value="Chromosome 8"/>
</dbReference>
<gene>
    <name evidence="3" type="ORF">MAR_025890</name>
</gene>
<reference evidence="3" key="1">
    <citation type="submission" date="2022-11" db="EMBL/GenBank/DDBJ databases">
        <title>Centuries of genome instability and evolution in soft-shell clam transmissible cancer (bioRxiv).</title>
        <authorList>
            <person name="Hart S.F.M."/>
            <person name="Yonemitsu M.A."/>
            <person name="Giersch R.M."/>
            <person name="Beal B.F."/>
            <person name="Arriagada G."/>
            <person name="Davis B.W."/>
            <person name="Ostrander E.A."/>
            <person name="Goff S.P."/>
            <person name="Metzger M.J."/>
        </authorList>
    </citation>
    <scope>NUCLEOTIDE SEQUENCE</scope>
    <source>
        <strain evidence="3">MELC-2E11</strain>
        <tissue evidence="3">Siphon/mantle</tissue>
    </source>
</reference>
<dbReference type="PANTHER" id="PTHR11373">
    <property type="entry name" value="DEOXYNUCLEOSIDE TRIPHOSPHATE TRIPHOSPHOHYDROLASE"/>
    <property type="match status" value="1"/>
</dbReference>
<organism evidence="3 4">
    <name type="scientific">Mya arenaria</name>
    <name type="common">Soft-shell clam</name>
    <dbReference type="NCBI Taxonomy" id="6604"/>
    <lineage>
        <taxon>Eukaryota</taxon>
        <taxon>Metazoa</taxon>
        <taxon>Spiralia</taxon>
        <taxon>Lophotrochozoa</taxon>
        <taxon>Mollusca</taxon>
        <taxon>Bivalvia</taxon>
        <taxon>Autobranchia</taxon>
        <taxon>Heteroconchia</taxon>
        <taxon>Euheterodonta</taxon>
        <taxon>Imparidentia</taxon>
        <taxon>Neoheterodontei</taxon>
        <taxon>Myida</taxon>
        <taxon>Myoidea</taxon>
        <taxon>Myidae</taxon>
        <taxon>Mya</taxon>
    </lineage>
</organism>
<name>A0ABY7ER22_MYAAR</name>
<dbReference type="InterPro" id="IPR003607">
    <property type="entry name" value="HD/PDEase_dom"/>
</dbReference>
<dbReference type="PANTHER" id="PTHR11373:SF4">
    <property type="entry name" value="DEOXYNUCLEOSIDE TRIPHOSPHATE TRIPHOSPHOHYDROLASE SAMHD1"/>
    <property type="match status" value="1"/>
</dbReference>
<protein>
    <submittedName>
        <fullName evidence="3">SAMH1-like protein</fullName>
    </submittedName>
</protein>
<dbReference type="Gene3D" id="1.10.3210.10">
    <property type="entry name" value="Hypothetical protein af1432"/>
    <property type="match status" value="2"/>
</dbReference>
<dbReference type="Gene3D" id="1.10.150.50">
    <property type="entry name" value="Transcription Factor, Ets-1"/>
    <property type="match status" value="1"/>
</dbReference>
<accession>A0ABY7ER22</accession>
<feature type="non-terminal residue" evidence="3">
    <location>
        <position position="416"/>
    </location>
</feature>
<dbReference type="InterPro" id="IPR050135">
    <property type="entry name" value="dGTPase-like"/>
</dbReference>
<keyword evidence="2" id="KW-0547">Nucleotide-binding</keyword>
<dbReference type="SUPFAM" id="SSF109604">
    <property type="entry name" value="HD-domain/PDEase-like"/>
    <property type="match status" value="1"/>
</dbReference>
<keyword evidence="4" id="KW-1185">Reference proteome</keyword>
<dbReference type="EMBL" id="CP111019">
    <property type="protein sequence ID" value="WAR11710.1"/>
    <property type="molecule type" value="Genomic_DNA"/>
</dbReference>
<dbReference type="SUPFAM" id="SSF47769">
    <property type="entry name" value="SAM/Pointed domain"/>
    <property type="match status" value="1"/>
</dbReference>
<evidence type="ECO:0000313" key="3">
    <source>
        <dbReference type="EMBL" id="WAR11710.1"/>
    </source>
</evidence>
<evidence type="ECO:0000313" key="4">
    <source>
        <dbReference type="Proteomes" id="UP001164746"/>
    </source>
</evidence>
<proteinExistence type="inferred from homology"/>
<evidence type="ECO:0000256" key="2">
    <source>
        <dbReference type="ARBA" id="ARBA00023134"/>
    </source>
</evidence>
<dbReference type="CDD" id="cd00077">
    <property type="entry name" value="HDc"/>
    <property type="match status" value="1"/>
</dbReference>
<evidence type="ECO:0000256" key="1">
    <source>
        <dbReference type="ARBA" id="ARBA00005776"/>
    </source>
</evidence>
<comment type="similarity">
    <text evidence="1">Belongs to the SAMHD1 family.</text>
</comment>